<evidence type="ECO:0000256" key="6">
    <source>
        <dbReference type="PROSITE-ProRule" id="PRU00169"/>
    </source>
</evidence>
<comment type="caution">
    <text evidence="11">The sequence shown here is derived from an EMBL/GenBank/DDBJ whole genome shotgun (WGS) entry which is preliminary data.</text>
</comment>
<dbReference type="PANTHER" id="PTHR43047:SF64">
    <property type="entry name" value="HISTIDINE KINASE CONTAINING CHEY-HOMOLOGOUS RECEIVER DOMAIN AND PAS DOMAIN-RELATED"/>
    <property type="match status" value="1"/>
</dbReference>
<dbReference type="GO" id="GO:0000155">
    <property type="term" value="F:phosphorelay sensor kinase activity"/>
    <property type="evidence" value="ECO:0007669"/>
    <property type="project" value="InterPro"/>
</dbReference>
<evidence type="ECO:0000313" key="11">
    <source>
        <dbReference type="EMBL" id="KAE9630087.1"/>
    </source>
</evidence>
<dbReference type="NCBIfam" id="TIGR00229">
    <property type="entry name" value="sensory_box"/>
    <property type="match status" value="1"/>
</dbReference>
<dbReference type="PROSITE" id="PS50109">
    <property type="entry name" value="HIS_KIN"/>
    <property type="match status" value="1"/>
</dbReference>
<keyword evidence="4" id="KW-0808">Transferase</keyword>
<dbReference type="CDD" id="cd00130">
    <property type="entry name" value="PAS"/>
    <property type="match status" value="1"/>
</dbReference>
<feature type="domain" description="Histidine kinase" evidence="8">
    <location>
        <begin position="364"/>
        <end position="585"/>
    </location>
</feature>
<feature type="transmembrane region" description="Helical" evidence="7">
    <location>
        <begin position="15"/>
        <end position="35"/>
    </location>
</feature>
<dbReference type="InterPro" id="IPR011006">
    <property type="entry name" value="CheY-like_superfamily"/>
</dbReference>
<dbReference type="InterPro" id="IPR035965">
    <property type="entry name" value="PAS-like_dom_sf"/>
</dbReference>
<dbReference type="Proteomes" id="UP000441586">
    <property type="component" value="Unassembled WGS sequence"/>
</dbReference>
<evidence type="ECO:0000256" key="2">
    <source>
        <dbReference type="ARBA" id="ARBA00012438"/>
    </source>
</evidence>
<dbReference type="SMART" id="SM00091">
    <property type="entry name" value="PAS"/>
    <property type="match status" value="1"/>
</dbReference>
<dbReference type="SMART" id="SM00387">
    <property type="entry name" value="HATPase_c"/>
    <property type="match status" value="1"/>
</dbReference>
<protein>
    <recommendedName>
        <fullName evidence="2">histidine kinase</fullName>
        <ecNumber evidence="2">2.7.13.3</ecNumber>
    </recommendedName>
</protein>
<keyword evidence="7" id="KW-0812">Transmembrane</keyword>
<dbReference type="Gene3D" id="3.30.565.10">
    <property type="entry name" value="Histidine kinase-like ATPase, C-terminal domain"/>
    <property type="match status" value="1"/>
</dbReference>
<dbReference type="InterPro" id="IPR013767">
    <property type="entry name" value="PAS_fold"/>
</dbReference>
<evidence type="ECO:0000259" key="9">
    <source>
        <dbReference type="PROSITE" id="PS50110"/>
    </source>
</evidence>
<dbReference type="SUPFAM" id="SSF52172">
    <property type="entry name" value="CheY-like"/>
    <property type="match status" value="1"/>
</dbReference>
<dbReference type="PANTHER" id="PTHR43047">
    <property type="entry name" value="TWO-COMPONENT HISTIDINE PROTEIN KINASE"/>
    <property type="match status" value="1"/>
</dbReference>
<evidence type="ECO:0000259" key="10">
    <source>
        <dbReference type="PROSITE" id="PS50112"/>
    </source>
</evidence>
<dbReference type="Gene3D" id="3.30.450.20">
    <property type="entry name" value="PAS domain"/>
    <property type="match status" value="1"/>
</dbReference>
<dbReference type="Pfam" id="PF00072">
    <property type="entry name" value="Response_reg"/>
    <property type="match status" value="1"/>
</dbReference>
<dbReference type="Pfam" id="PF00989">
    <property type="entry name" value="PAS"/>
    <property type="match status" value="1"/>
</dbReference>
<feature type="domain" description="Response regulatory" evidence="9">
    <location>
        <begin position="606"/>
        <end position="723"/>
    </location>
</feature>
<dbReference type="Gene3D" id="1.20.120.160">
    <property type="entry name" value="HPT domain"/>
    <property type="match status" value="1"/>
</dbReference>
<evidence type="ECO:0000256" key="5">
    <source>
        <dbReference type="ARBA" id="ARBA00022777"/>
    </source>
</evidence>
<dbReference type="EMBL" id="WSFO01000005">
    <property type="protein sequence ID" value="KAE9630087.1"/>
    <property type="molecule type" value="Genomic_DNA"/>
</dbReference>
<dbReference type="SMART" id="SM00448">
    <property type="entry name" value="REC"/>
    <property type="match status" value="1"/>
</dbReference>
<dbReference type="CDD" id="cd00082">
    <property type="entry name" value="HisKA"/>
    <property type="match status" value="1"/>
</dbReference>
<dbReference type="CDD" id="cd16922">
    <property type="entry name" value="HATPase_EvgS-ArcB-TorS-like"/>
    <property type="match status" value="1"/>
</dbReference>
<dbReference type="InterPro" id="IPR003661">
    <property type="entry name" value="HisK_dim/P_dom"/>
</dbReference>
<feature type="modified residue" description="4-aspartylphosphate" evidence="6">
    <location>
        <position position="655"/>
    </location>
</feature>
<feature type="domain" description="PAS" evidence="10">
    <location>
        <begin position="217"/>
        <end position="288"/>
    </location>
</feature>
<sequence length="856" mass="94083">MPRYPRLFLFLKNWFFLPLVVLCLPLLVLLGQEVYRDLKLLRSADTDTVQWTLSQVEIEYLDFLLTLERNSDPQRADLSVVRKDFDILYSRLGILSNGKLFASIREIDGFLNSVDKLQLFLDQTIPFIDGPDDTLRSAIPSLLQQTATLRPEVRSLFILGLARFARDSDMQRSQVFSTLTQLAIVSLTILVGLGVLFIYSLMANAQIQARGRALTRANARMRTILSTTQEAVIVADTMGNVVDLNTAAESTFGYSLAEAKGQSIGDLIVPAEQQQAHRMGFERMVRTGKSQLIGTGRVRLDARNADGKRFPVDLAMQSAQTEDGDVIIGFLRDISQQLNTEAELRKARDQALAGEKAKANFLAVMSHEIRTPLNGLLGNLTLISKTQLDADQTTFTRNMEVSGRQLMHHVNSILDIAKFESGKTSVTQSVFHLGRFLQEIIDSQSGHAGHNQTTIEWEWLGSSMAWVKADQTILEQILLNLVGNAIKFTHAGRISIEVEQLTPHDGDCNVELRIIDSGIGISDADQARIFEDFETCDSTYTRDSSGTGLGLGIARRMVQLLGGKIGVESTPGEGSVFWLRLPFLSVAEPASVGGEEKVKASDRSLSILIAEDIETNAFVARRLLERDGHTVTIVTDGLSAVARAKVELFDVILMDISMPGMDGLQATQEIRNAPSPFCDIPILAFSANVLPEQTDHFRASGMDGFIGKPLQLPELRRALQAVLEKSLSINSASPENPQPDPVDENATMAQDLLDQSEYDTFLGRFLAEGDALLAELAQEPLETLGLETIASKCHQIRSTASLFGATDFAISLGHIETAAKQEDTVVSLIEISKLSDVWAATRKTLDPNRTSAPVAE</sequence>
<accession>A0A6A4RFT3</accession>
<dbReference type="PRINTS" id="PR00344">
    <property type="entry name" value="BCTRLSENSOR"/>
</dbReference>
<dbReference type="SUPFAM" id="SSF55874">
    <property type="entry name" value="ATPase domain of HSP90 chaperone/DNA topoisomerase II/histidine kinase"/>
    <property type="match status" value="1"/>
</dbReference>
<dbReference type="SMART" id="SM00388">
    <property type="entry name" value="HisKA"/>
    <property type="match status" value="1"/>
</dbReference>
<dbReference type="InterPro" id="IPR036097">
    <property type="entry name" value="HisK_dim/P_sf"/>
</dbReference>
<dbReference type="GO" id="GO:0006355">
    <property type="term" value="P:regulation of DNA-templated transcription"/>
    <property type="evidence" value="ECO:0007669"/>
    <property type="project" value="InterPro"/>
</dbReference>
<evidence type="ECO:0000259" key="8">
    <source>
        <dbReference type="PROSITE" id="PS50109"/>
    </source>
</evidence>
<dbReference type="InterPro" id="IPR005467">
    <property type="entry name" value="His_kinase_dom"/>
</dbReference>
<dbReference type="CDD" id="cd17546">
    <property type="entry name" value="REC_hyHK_CKI1_RcsC-like"/>
    <property type="match status" value="1"/>
</dbReference>
<dbReference type="FunFam" id="3.30.565.10:FF:000006">
    <property type="entry name" value="Sensor histidine kinase WalK"/>
    <property type="match status" value="1"/>
</dbReference>
<keyword evidence="5" id="KW-0418">Kinase</keyword>
<dbReference type="InterPro" id="IPR036641">
    <property type="entry name" value="HPT_dom_sf"/>
</dbReference>
<dbReference type="SUPFAM" id="SSF55785">
    <property type="entry name" value="PYP-like sensor domain (PAS domain)"/>
    <property type="match status" value="1"/>
</dbReference>
<dbReference type="InterPro" id="IPR003594">
    <property type="entry name" value="HATPase_dom"/>
</dbReference>
<evidence type="ECO:0000256" key="4">
    <source>
        <dbReference type="ARBA" id="ARBA00022679"/>
    </source>
</evidence>
<dbReference type="SUPFAM" id="SSF47384">
    <property type="entry name" value="Homodimeric domain of signal transducing histidine kinase"/>
    <property type="match status" value="1"/>
</dbReference>
<dbReference type="InterPro" id="IPR001789">
    <property type="entry name" value="Sig_transdc_resp-reg_receiver"/>
</dbReference>
<evidence type="ECO:0000313" key="12">
    <source>
        <dbReference type="Proteomes" id="UP000441586"/>
    </source>
</evidence>
<feature type="transmembrane region" description="Helical" evidence="7">
    <location>
        <begin position="182"/>
        <end position="202"/>
    </location>
</feature>
<proteinExistence type="predicted"/>
<dbReference type="PROSITE" id="PS50112">
    <property type="entry name" value="PAS"/>
    <property type="match status" value="1"/>
</dbReference>
<comment type="catalytic activity">
    <reaction evidence="1">
        <text>ATP + protein L-histidine = ADP + protein N-phospho-L-histidine.</text>
        <dbReference type="EC" id="2.7.13.3"/>
    </reaction>
</comment>
<dbReference type="RefSeq" id="WP_158979318.1">
    <property type="nucleotide sequence ID" value="NZ_WSFO01000005.1"/>
</dbReference>
<dbReference type="AlphaFoldDB" id="A0A6A4RFT3"/>
<dbReference type="Pfam" id="PF02518">
    <property type="entry name" value="HATPase_c"/>
    <property type="match status" value="1"/>
</dbReference>
<dbReference type="EC" id="2.7.13.3" evidence="2"/>
<dbReference type="Gene3D" id="1.10.287.130">
    <property type="match status" value="1"/>
</dbReference>
<keyword evidence="7" id="KW-1133">Transmembrane helix</keyword>
<dbReference type="SUPFAM" id="SSF47226">
    <property type="entry name" value="Histidine-containing phosphotransfer domain, HPT domain"/>
    <property type="match status" value="1"/>
</dbReference>
<dbReference type="PROSITE" id="PS50110">
    <property type="entry name" value="RESPONSE_REGULATORY"/>
    <property type="match status" value="1"/>
</dbReference>
<keyword evidence="3 6" id="KW-0597">Phosphoprotein</keyword>
<dbReference type="InterPro" id="IPR000014">
    <property type="entry name" value="PAS"/>
</dbReference>
<dbReference type="InterPro" id="IPR036890">
    <property type="entry name" value="HATPase_C_sf"/>
</dbReference>
<dbReference type="InterPro" id="IPR004358">
    <property type="entry name" value="Sig_transdc_His_kin-like_C"/>
</dbReference>
<reference evidence="11 12" key="1">
    <citation type="submission" date="2019-12" db="EMBL/GenBank/DDBJ databases">
        <authorList>
            <person name="Zhang Y.-J."/>
        </authorList>
    </citation>
    <scope>NUCLEOTIDE SEQUENCE [LARGE SCALE GENOMIC DNA]</scope>
    <source>
        <strain evidence="11 12">H18S-6</strain>
    </source>
</reference>
<keyword evidence="7" id="KW-0472">Membrane</keyword>
<dbReference type="Gene3D" id="3.40.50.2300">
    <property type="match status" value="1"/>
</dbReference>
<gene>
    <name evidence="11" type="ORF">GP644_10400</name>
</gene>
<evidence type="ECO:0000256" key="1">
    <source>
        <dbReference type="ARBA" id="ARBA00000085"/>
    </source>
</evidence>
<evidence type="ECO:0000256" key="7">
    <source>
        <dbReference type="SAM" id="Phobius"/>
    </source>
</evidence>
<name>A0A6A4RFT3_9RHOB</name>
<organism evidence="11 12">
    <name type="scientific">Parasedimentitalea maritima</name>
    <dbReference type="NCBI Taxonomy" id="2578117"/>
    <lineage>
        <taxon>Bacteria</taxon>
        <taxon>Pseudomonadati</taxon>
        <taxon>Pseudomonadota</taxon>
        <taxon>Alphaproteobacteria</taxon>
        <taxon>Rhodobacterales</taxon>
        <taxon>Paracoccaceae</taxon>
        <taxon>Parasedimentitalea</taxon>
    </lineage>
</organism>
<evidence type="ECO:0000256" key="3">
    <source>
        <dbReference type="ARBA" id="ARBA00022553"/>
    </source>
</evidence>
<dbReference type="Pfam" id="PF00512">
    <property type="entry name" value="HisKA"/>
    <property type="match status" value="1"/>
</dbReference>